<feature type="domain" description="Fibrinogen C-terminal" evidence="1">
    <location>
        <begin position="1"/>
        <end position="115"/>
    </location>
</feature>
<dbReference type="Proteomes" id="UP000030746">
    <property type="component" value="Unassembled WGS sequence"/>
</dbReference>
<accession>V3ZTC6</accession>
<feature type="non-terminal residue" evidence="2">
    <location>
        <position position="1"/>
    </location>
</feature>
<dbReference type="EMBL" id="KB201751">
    <property type="protein sequence ID" value="ESO94703.1"/>
    <property type="molecule type" value="Genomic_DNA"/>
</dbReference>
<gene>
    <name evidence="2" type="ORF">LOTGIDRAFT_98186</name>
</gene>
<sequence length="115" mass="13208">SGFGNVTSEFWSGLNHAHYLTSQRPDEDLFIFFTTIKYTSMHRHQTFVDVKYSSVQIQNESLNFSLTFDQYSKIYNFSLGDFMAGLNGSQFSTFDRDNDGQSEVCSTKHTAGVWF</sequence>
<dbReference type="RefSeq" id="XP_009054609.1">
    <property type="nucleotide sequence ID" value="XM_009056361.1"/>
</dbReference>
<keyword evidence="3" id="KW-1185">Reference proteome</keyword>
<dbReference type="PROSITE" id="PS51406">
    <property type="entry name" value="FIBRINOGEN_C_2"/>
    <property type="match status" value="1"/>
</dbReference>
<dbReference type="GeneID" id="20253214"/>
<name>V3ZTC6_LOTGI</name>
<reference evidence="2 3" key="1">
    <citation type="journal article" date="2013" name="Nature">
        <title>Insights into bilaterian evolution from three spiralian genomes.</title>
        <authorList>
            <person name="Simakov O."/>
            <person name="Marletaz F."/>
            <person name="Cho S.J."/>
            <person name="Edsinger-Gonzales E."/>
            <person name="Havlak P."/>
            <person name="Hellsten U."/>
            <person name="Kuo D.H."/>
            <person name="Larsson T."/>
            <person name="Lv J."/>
            <person name="Arendt D."/>
            <person name="Savage R."/>
            <person name="Osoegawa K."/>
            <person name="de Jong P."/>
            <person name="Grimwood J."/>
            <person name="Chapman J.A."/>
            <person name="Shapiro H."/>
            <person name="Aerts A."/>
            <person name="Otillar R.P."/>
            <person name="Terry A.Y."/>
            <person name="Boore J.L."/>
            <person name="Grigoriev I.V."/>
            <person name="Lindberg D.R."/>
            <person name="Seaver E.C."/>
            <person name="Weisblat D.A."/>
            <person name="Putnam N.H."/>
            <person name="Rokhsar D.S."/>
        </authorList>
    </citation>
    <scope>NUCLEOTIDE SEQUENCE [LARGE SCALE GENOMIC DNA]</scope>
</reference>
<dbReference type="InterPro" id="IPR014716">
    <property type="entry name" value="Fibrinogen_a/b/g_C_1"/>
</dbReference>
<evidence type="ECO:0000259" key="1">
    <source>
        <dbReference type="PROSITE" id="PS51406"/>
    </source>
</evidence>
<dbReference type="Pfam" id="PF00147">
    <property type="entry name" value="Fibrinogen_C"/>
    <property type="match status" value="1"/>
</dbReference>
<dbReference type="HOGENOM" id="CLU_2114976_0_0_1"/>
<dbReference type="OrthoDB" id="6081480at2759"/>
<dbReference type="GO" id="GO:0005615">
    <property type="term" value="C:extracellular space"/>
    <property type="evidence" value="ECO:0007669"/>
    <property type="project" value="TreeGrafter"/>
</dbReference>
<protein>
    <recommendedName>
        <fullName evidence="1">Fibrinogen C-terminal domain-containing protein</fullName>
    </recommendedName>
</protein>
<dbReference type="InterPro" id="IPR002181">
    <property type="entry name" value="Fibrinogen_a/b/g_C_dom"/>
</dbReference>
<dbReference type="CTD" id="20253214"/>
<dbReference type="SUPFAM" id="SSF56496">
    <property type="entry name" value="Fibrinogen C-terminal domain-like"/>
    <property type="match status" value="1"/>
</dbReference>
<evidence type="ECO:0000313" key="3">
    <source>
        <dbReference type="Proteomes" id="UP000030746"/>
    </source>
</evidence>
<dbReference type="Gene3D" id="3.90.215.10">
    <property type="entry name" value="Gamma Fibrinogen, chain A, domain 1"/>
    <property type="match status" value="1"/>
</dbReference>
<dbReference type="PANTHER" id="PTHR19143">
    <property type="entry name" value="FIBRINOGEN/TENASCIN/ANGIOPOEITIN"/>
    <property type="match status" value="1"/>
</dbReference>
<dbReference type="KEGG" id="lgi:LOTGIDRAFT_98186"/>
<feature type="non-terminal residue" evidence="2">
    <location>
        <position position="115"/>
    </location>
</feature>
<proteinExistence type="predicted"/>
<organism evidence="2 3">
    <name type="scientific">Lottia gigantea</name>
    <name type="common">Giant owl limpet</name>
    <dbReference type="NCBI Taxonomy" id="225164"/>
    <lineage>
        <taxon>Eukaryota</taxon>
        <taxon>Metazoa</taxon>
        <taxon>Spiralia</taxon>
        <taxon>Lophotrochozoa</taxon>
        <taxon>Mollusca</taxon>
        <taxon>Gastropoda</taxon>
        <taxon>Patellogastropoda</taxon>
        <taxon>Lottioidea</taxon>
        <taxon>Lottiidae</taxon>
        <taxon>Lottia</taxon>
    </lineage>
</organism>
<dbReference type="InterPro" id="IPR036056">
    <property type="entry name" value="Fibrinogen-like_C"/>
</dbReference>
<dbReference type="AlphaFoldDB" id="V3ZTC6"/>
<dbReference type="Gene3D" id="4.10.530.10">
    <property type="entry name" value="Gamma-fibrinogen Carboxyl Terminal Fragment, domain 2"/>
    <property type="match status" value="1"/>
</dbReference>
<dbReference type="InterPro" id="IPR050373">
    <property type="entry name" value="Fibrinogen_C-term_domain"/>
</dbReference>
<dbReference type="STRING" id="225164.V3ZTC6"/>
<evidence type="ECO:0000313" key="2">
    <source>
        <dbReference type="EMBL" id="ESO94703.1"/>
    </source>
</evidence>